<feature type="domain" description="Platelet-derived growth factor (PDGF) family profile" evidence="10">
    <location>
        <begin position="120"/>
        <end position="208"/>
    </location>
</feature>
<name>A0AAF3E9H3_9BILA</name>
<evidence type="ECO:0000313" key="11">
    <source>
        <dbReference type="Proteomes" id="UP000887575"/>
    </source>
</evidence>
<keyword evidence="9" id="KW-0732">Signal</keyword>
<dbReference type="FunFam" id="1.25.40.10:FF:000001">
    <property type="entry name" value="Clathrin heavy chain"/>
    <property type="match status" value="1"/>
</dbReference>
<feature type="repeat" description="CHCR" evidence="7">
    <location>
        <begin position="998"/>
        <end position="1140"/>
    </location>
</feature>
<comment type="subcellular location">
    <subcellularLocation>
        <location evidence="6">Cytoplasmic vesicle membrane</location>
        <topology evidence="6">Peripheral membrane protein</topology>
        <orientation evidence="6">Cytoplasmic side</orientation>
    </subcellularLocation>
    <subcellularLocation>
        <location evidence="6">Membrane</location>
        <location evidence="6">Coated pit</location>
        <topology evidence="6">Peripheral membrane protein</topology>
        <orientation evidence="6">Cytoplasmic side</orientation>
    </subcellularLocation>
</comment>
<feature type="repeat" description="CHCR" evidence="7">
    <location>
        <begin position="1440"/>
        <end position="1581"/>
    </location>
</feature>
<dbReference type="GO" id="GO:0030130">
    <property type="term" value="C:clathrin coat of trans-Golgi network vesicle"/>
    <property type="evidence" value="ECO:0007669"/>
    <property type="project" value="InterPro"/>
</dbReference>
<dbReference type="FunFam" id="2.130.10.110:FF:000009">
    <property type="entry name" value="Clathrin heavy chain"/>
    <property type="match status" value="1"/>
</dbReference>
<feature type="compositionally biased region" description="Basic and acidic residues" evidence="8">
    <location>
        <begin position="1929"/>
        <end position="1940"/>
    </location>
</feature>
<dbReference type="PANTHER" id="PTHR10292:SF1">
    <property type="entry name" value="CLATHRIN HEAVY CHAIN"/>
    <property type="match status" value="1"/>
</dbReference>
<dbReference type="InterPro" id="IPR016341">
    <property type="entry name" value="Clathrin_heavy_chain"/>
</dbReference>
<dbReference type="Proteomes" id="UP000887575">
    <property type="component" value="Unassembled WGS sequence"/>
</dbReference>
<keyword evidence="11" id="KW-1185">Reference proteome</keyword>
<dbReference type="FunFam" id="1.25.40.10:FF:000009">
    <property type="entry name" value="Clathrin heavy chain"/>
    <property type="match status" value="1"/>
</dbReference>
<evidence type="ECO:0000256" key="8">
    <source>
        <dbReference type="SAM" id="MobiDB-lite"/>
    </source>
</evidence>
<evidence type="ECO:0000256" key="1">
    <source>
        <dbReference type="ARBA" id="ARBA00009535"/>
    </source>
</evidence>
<dbReference type="GO" id="GO:0030132">
    <property type="term" value="C:clathrin coat of coated pit"/>
    <property type="evidence" value="ECO:0007669"/>
    <property type="project" value="InterPro"/>
</dbReference>
<dbReference type="Gene3D" id="2.130.10.110">
    <property type="entry name" value="Clathrin heavy-chain terminal domain"/>
    <property type="match status" value="1"/>
</dbReference>
<dbReference type="Gene3D" id="2.10.90.10">
    <property type="entry name" value="Cystine-knot cytokines"/>
    <property type="match status" value="1"/>
</dbReference>
<evidence type="ECO:0000256" key="5">
    <source>
        <dbReference type="ARBA" id="ARBA00023329"/>
    </source>
</evidence>
<dbReference type="Pfam" id="PF00637">
    <property type="entry name" value="Clathrin"/>
    <property type="match status" value="7"/>
</dbReference>
<dbReference type="PROSITE" id="PS50236">
    <property type="entry name" value="CHCR"/>
    <property type="match status" value="7"/>
</dbReference>
<feature type="repeat" description="CHCR" evidence="7">
    <location>
        <begin position="1586"/>
        <end position="1732"/>
    </location>
</feature>
<reference evidence="12" key="1">
    <citation type="submission" date="2024-02" db="UniProtKB">
        <authorList>
            <consortium name="WormBaseParasite"/>
        </authorList>
    </citation>
    <scope>IDENTIFICATION</scope>
</reference>
<evidence type="ECO:0000256" key="6">
    <source>
        <dbReference type="PIRNR" id="PIRNR002290"/>
    </source>
</evidence>
<dbReference type="FunFam" id="1.25.40.10:FF:000002">
    <property type="entry name" value="Clathrin heavy chain"/>
    <property type="match status" value="1"/>
</dbReference>
<dbReference type="GO" id="GO:0045334">
    <property type="term" value="C:clathrin-coated endocytic vesicle"/>
    <property type="evidence" value="ECO:0007669"/>
    <property type="project" value="TreeGrafter"/>
</dbReference>
<keyword evidence="3 6" id="KW-0472">Membrane</keyword>
<dbReference type="GO" id="GO:0006898">
    <property type="term" value="P:receptor-mediated endocytosis"/>
    <property type="evidence" value="ECO:0007669"/>
    <property type="project" value="TreeGrafter"/>
</dbReference>
<evidence type="ECO:0000256" key="4">
    <source>
        <dbReference type="ARBA" id="ARBA00023176"/>
    </source>
</evidence>
<dbReference type="InterPro" id="IPR022365">
    <property type="entry name" value="Clathrin_H-chain_propeller_rpt"/>
</dbReference>
<dbReference type="SUPFAM" id="SSF50989">
    <property type="entry name" value="Clathrin heavy-chain terminal domain"/>
    <property type="match status" value="1"/>
</dbReference>
<dbReference type="FunFam" id="1.25.40.10:FF:000007">
    <property type="entry name" value="Clathrin heavy chain"/>
    <property type="match status" value="1"/>
</dbReference>
<feature type="signal peptide" evidence="9">
    <location>
        <begin position="1"/>
        <end position="18"/>
    </location>
</feature>
<organism evidence="11 12">
    <name type="scientific">Mesorhabditis belari</name>
    <dbReference type="NCBI Taxonomy" id="2138241"/>
    <lineage>
        <taxon>Eukaryota</taxon>
        <taxon>Metazoa</taxon>
        <taxon>Ecdysozoa</taxon>
        <taxon>Nematoda</taxon>
        <taxon>Chromadorea</taxon>
        <taxon>Rhabditida</taxon>
        <taxon>Rhabditina</taxon>
        <taxon>Rhabditomorpha</taxon>
        <taxon>Rhabditoidea</taxon>
        <taxon>Rhabditidae</taxon>
        <taxon>Mesorhabditinae</taxon>
        <taxon>Mesorhabditis</taxon>
    </lineage>
</organism>
<feature type="repeat" description="CHCR" evidence="7">
    <location>
        <begin position="849"/>
        <end position="995"/>
    </location>
</feature>
<keyword evidence="5 6" id="KW-0968">Cytoplasmic vesicle</keyword>
<proteinExistence type="inferred from homology"/>
<dbReference type="InterPro" id="IPR016024">
    <property type="entry name" value="ARM-type_fold"/>
</dbReference>
<evidence type="ECO:0000256" key="9">
    <source>
        <dbReference type="SAM" id="SignalP"/>
    </source>
</evidence>
<dbReference type="Gene3D" id="1.25.40.10">
    <property type="entry name" value="Tetratricopeptide repeat domain"/>
    <property type="match status" value="3"/>
</dbReference>
<feature type="repeat" description="CHCR" evidence="7">
    <location>
        <begin position="1145"/>
        <end position="1284"/>
    </location>
</feature>
<feature type="repeat" description="CHCR" evidence="7">
    <location>
        <begin position="1735"/>
        <end position="1878"/>
    </location>
</feature>
<dbReference type="Pfam" id="PF13838">
    <property type="entry name" value="Clathrin_H_link"/>
    <property type="match status" value="1"/>
</dbReference>
<evidence type="ECO:0000256" key="2">
    <source>
        <dbReference type="ARBA" id="ARBA00022737"/>
    </source>
</evidence>
<dbReference type="Pfam" id="PF01394">
    <property type="entry name" value="Clathrin_propel"/>
    <property type="match status" value="2"/>
</dbReference>
<keyword evidence="4 6" id="KW-0168">Coated pit</keyword>
<dbReference type="PIRSF" id="PIRSF002290">
    <property type="entry name" value="Clathrin_H_chain"/>
    <property type="match status" value="1"/>
</dbReference>
<dbReference type="GO" id="GO:0005198">
    <property type="term" value="F:structural molecule activity"/>
    <property type="evidence" value="ECO:0007669"/>
    <property type="project" value="InterPro"/>
</dbReference>
<dbReference type="Gene3D" id="1.25.40.730">
    <property type="match status" value="1"/>
</dbReference>
<dbReference type="GO" id="GO:0071439">
    <property type="term" value="C:clathrin complex"/>
    <property type="evidence" value="ECO:0007669"/>
    <property type="project" value="InterPro"/>
</dbReference>
<keyword evidence="2" id="KW-0677">Repeat</keyword>
<dbReference type="Pfam" id="PF09268">
    <property type="entry name" value="Clathrin-link"/>
    <property type="match status" value="1"/>
</dbReference>
<dbReference type="InterPro" id="IPR029034">
    <property type="entry name" value="Cystine-knot_cytokine"/>
</dbReference>
<dbReference type="InterPro" id="IPR015348">
    <property type="entry name" value="Clathrin_H-chain_linker_core"/>
</dbReference>
<dbReference type="GO" id="GO:0032051">
    <property type="term" value="F:clathrin light chain binding"/>
    <property type="evidence" value="ECO:0007669"/>
    <property type="project" value="InterPro"/>
</dbReference>
<dbReference type="InterPro" id="IPR000547">
    <property type="entry name" value="Clathrin_H-chain/VPS_repeat"/>
</dbReference>
<dbReference type="GO" id="GO:0008083">
    <property type="term" value="F:growth factor activity"/>
    <property type="evidence" value="ECO:0007669"/>
    <property type="project" value="InterPro"/>
</dbReference>
<dbReference type="InterPro" id="IPR055358">
    <property type="entry name" value="CHCR"/>
</dbReference>
<dbReference type="PROSITE" id="PS50278">
    <property type="entry name" value="PDGF_2"/>
    <property type="match status" value="1"/>
</dbReference>
<feature type="chain" id="PRO_5042190664" description="Clathrin heavy chain" evidence="9">
    <location>
        <begin position="19"/>
        <end position="1999"/>
    </location>
</feature>
<dbReference type="SUPFAM" id="SSF48371">
    <property type="entry name" value="ARM repeat"/>
    <property type="match status" value="6"/>
</dbReference>
<dbReference type="GO" id="GO:0005938">
    <property type="term" value="C:cell cortex"/>
    <property type="evidence" value="ECO:0007669"/>
    <property type="project" value="TreeGrafter"/>
</dbReference>
<sequence length="1999" mass="227393">MKTYLVLFCLAFYSVIQARIPDDVKESFYRAKSFKDLSDDLHIRYHHRDGHESRRGHGHRHRDPHVQIHGASITGGLRRGKLRFISEKADGSQTENEIQIQDSTKNDLATLQNLHQGSDQCQLQSVCVPVNITNDDPMIEIYPRCIEIPQCVGSCCLLSKSCQPHHVEYKDFPVVRLDYIGNKQFSVRDIINITMETHTSCSCHSCGKQLCSRSFVLNDVCECECSKKDENSCDGTWNPSTCTCICENVECPADKVLNEKTCRCQRSHVENLVQKIESSKTELNHGVQLPSDDDELIDASNLPTLKPVTRGKMTLPIKFHEHLNLLNVGIKQQFITFNNVTMESDKNIVVRETVGDSNQVVIISMSDPTNPTRRPIQADSVIMHPSQKIIALKAGKTLQIFNIEAKAKVKAHQNTEDVTYWKWVNEKTIALVTDTAVFHWSIEGQDAPVKMFDRHSALQNHQIISYRADADLKWLCLVGIAAKDTRIVGQMQLYSTERKVSQPIEGHAACFVQFKAEGNAHPSNLFCFSVRNEAGGKLQVIEVGSPQQGNQPFAKKAVDVPYSAEAATDFPVSLQGSGKHGILYLVTKHGFVHLYDMDSGTRIYSNRISTDTVFVTCEYTTTKGIMGVNRKGQVLSVSIDENNMVPFVTQQLQNPDLALKLAVRCDLAGAEELFVRKFNLMFSNGSFNEAARIAATAPQGILRTPATIQKFQQVPTQAGQQSPLLQYFGILLDQGKLNKYETLELCRPVLAQGRNELLQKWLQEQKLECSEELGDLVRPHDANTALSIYLRGNVPHKVVQCFAETGQFDKIIVYAKRVGFEPNYLFQLRQVLRANPDQAAGFAKMLATEGNGEPLADLNQIVDCFMEVQAVQPCTAFLLEVLKGDKESEGHLQTRLLEMNLMASPVVADAILGNQMFHHYDRAAIGQLCEKAGLLQRALEHFTDLYDIKRTVVHTQHLKPDWLVNYFGSLSVEDSLECLKAMLQANLRQNLQVVVQIASKYHEQLGTPALIELFESFKTYEGLFYFLGAIVNFSQDPEVHFKYIQAATRTSQIKEVERICRESTVYDPERVKNFLKEAKLSDQLPLIIVCDRHNMVHDLVLYLYRNQLQKYIEVFVQKVNSARLPIVVGGLLDVDCSEDAIKQLIVNTRGKFDIDELVAEVEKRNRLKLLAHWLESRVQEGAQDAATHNALAKIYIDANQNPDRFLKENPYYDPRVVGKYCEKRDPHFAFLAYEKGHCDAELITVCNENSLFKNLARYLVRRRDFELWEQVLAESNQYRRPLIDQVVQTALSETQDPEDISTTVKAFMAADLPNELIELLEKIVLDSTVFSEHRNLQNLLILTAIKADRTRVMAYIQKLDNYDAPDIANIAISSELYEEAFAIFKKFDVNSSAINVLIENVGNLDRAYEFAEKCNQSDVWASLAKAQLKQGLVKEAVDSFIKADDPGAYIEVVKKCAETDHWEDLVRYLQMARKKSRESYIETELVFALAKTSRLTELEEFISGPNHAQIIQIGDRCFDAGMFEAAKILFSNVSNFAKLAVTLVRLCEYQGAVDAARKANSTKTWKQVCFACVDAGEFRLAQICGLAIVVHADELEELNNYYQDYGHFEELISLLEAALGLERAHMGMFTELAILYSKYKPEKMREHLELFWSRVNIPKVLRAAEQAHLWAELVFLYDKYEEYDNAALTMMQHPTESWREQHFKEVIAKVANVELYYKAMQFYLDYKPLLINDLLLVLSPRLDHSRTVQFFTKLGHLHLVRPYLKQVQTQNNKALNEALNNMYIEEEDATSLRASIDAHNNFDNIALAQQLEKHPLVEFRRISAYLFKGNNRWKQSIELCKKDKLYKDAMEYAAESRLTEIAEDLISFFLDERLYDCFAGTLYHCYDLIHPDVILELSWKHKITDFAMPYMVQVMRDYQTRLERLEKAEAERKEEAKEQPHNGPMMEQPLMLTYGPTGGLPPAQMGSYGSPATGMPFSGHMPYGGSMPQGYPQQSGHFM</sequence>
<dbReference type="InterPro" id="IPR016025">
    <property type="entry name" value="Clathrin_H-chain_N"/>
</dbReference>
<dbReference type="WBParaSite" id="MBELARI_LOCUS10566">
    <property type="protein sequence ID" value="MBELARI_LOCUS10566"/>
    <property type="gene ID" value="MBELARI_LOCUS10566"/>
</dbReference>
<dbReference type="GO" id="GO:0006886">
    <property type="term" value="P:intracellular protein transport"/>
    <property type="evidence" value="ECO:0007669"/>
    <property type="project" value="UniProtKB-UniRule"/>
</dbReference>
<evidence type="ECO:0000256" key="7">
    <source>
        <dbReference type="PROSITE-ProRule" id="PRU01006"/>
    </source>
</evidence>
<accession>A0AAF3E9H3</accession>
<protein>
    <recommendedName>
        <fullName evidence="6">Clathrin heavy chain</fullName>
    </recommendedName>
</protein>
<dbReference type="SUPFAM" id="SSF57501">
    <property type="entry name" value="Cystine-knot cytokines"/>
    <property type="match status" value="1"/>
</dbReference>
<evidence type="ECO:0000313" key="12">
    <source>
        <dbReference type="WBParaSite" id="MBELARI_LOCUS10566"/>
    </source>
</evidence>
<dbReference type="PANTHER" id="PTHR10292">
    <property type="entry name" value="CLATHRIN HEAVY CHAIN RELATED"/>
    <property type="match status" value="1"/>
</dbReference>
<dbReference type="InterPro" id="IPR000072">
    <property type="entry name" value="PDGF/VEGF_dom"/>
</dbReference>
<comment type="function">
    <text evidence="6">Clathrin is the major protein of the polyhedral coat of coated pits and vesicles.</text>
</comment>
<feature type="region of interest" description="Disordered" evidence="8">
    <location>
        <begin position="1929"/>
        <end position="1948"/>
    </location>
</feature>
<dbReference type="InterPro" id="IPR011990">
    <property type="entry name" value="TPR-like_helical_dom_sf"/>
</dbReference>
<comment type="similarity">
    <text evidence="1 6">Belongs to the clathrin heavy chain family.</text>
</comment>
<evidence type="ECO:0000256" key="3">
    <source>
        <dbReference type="ARBA" id="ARBA00023136"/>
    </source>
</evidence>
<dbReference type="GO" id="GO:0045807">
    <property type="term" value="P:positive regulation of endocytosis"/>
    <property type="evidence" value="ECO:0007669"/>
    <property type="project" value="UniProtKB-ARBA"/>
</dbReference>
<evidence type="ECO:0000259" key="10">
    <source>
        <dbReference type="PROSITE" id="PS50278"/>
    </source>
</evidence>
<feature type="repeat" description="CHCR" evidence="7">
    <location>
        <begin position="1291"/>
        <end position="1436"/>
    </location>
</feature>
<dbReference type="SMART" id="SM00299">
    <property type="entry name" value="CLH"/>
    <property type="match status" value="7"/>
</dbReference>